<keyword evidence="2" id="KW-0732">Signal</keyword>
<organism evidence="3 4">
    <name type="scientific">Ascodesmis nigricans</name>
    <dbReference type="NCBI Taxonomy" id="341454"/>
    <lineage>
        <taxon>Eukaryota</taxon>
        <taxon>Fungi</taxon>
        <taxon>Dikarya</taxon>
        <taxon>Ascomycota</taxon>
        <taxon>Pezizomycotina</taxon>
        <taxon>Pezizomycetes</taxon>
        <taxon>Pezizales</taxon>
        <taxon>Ascodesmidaceae</taxon>
        <taxon>Ascodesmis</taxon>
    </lineage>
</organism>
<keyword evidence="1" id="KW-1133">Transmembrane helix</keyword>
<keyword evidence="4" id="KW-1185">Reference proteome</keyword>
<feature type="signal peptide" evidence="2">
    <location>
        <begin position="1"/>
        <end position="23"/>
    </location>
</feature>
<gene>
    <name evidence="3" type="ORF">EX30DRAFT_339238</name>
</gene>
<dbReference type="OrthoDB" id="5406607at2759"/>
<dbReference type="Proteomes" id="UP000298138">
    <property type="component" value="Unassembled WGS sequence"/>
</dbReference>
<keyword evidence="1" id="KW-0812">Transmembrane</keyword>
<proteinExistence type="predicted"/>
<reference evidence="3 4" key="1">
    <citation type="submission" date="2019-04" db="EMBL/GenBank/DDBJ databases">
        <title>Comparative genomics and transcriptomics to analyze fruiting body development in filamentous ascomycetes.</title>
        <authorList>
            <consortium name="DOE Joint Genome Institute"/>
            <person name="Lutkenhaus R."/>
            <person name="Traeger S."/>
            <person name="Breuer J."/>
            <person name="Kuo A."/>
            <person name="Lipzen A."/>
            <person name="Pangilinan J."/>
            <person name="Dilworth D."/>
            <person name="Sandor L."/>
            <person name="Poggeler S."/>
            <person name="Barry K."/>
            <person name="Grigoriev I.V."/>
            <person name="Nowrousian M."/>
        </authorList>
    </citation>
    <scope>NUCLEOTIDE SEQUENCE [LARGE SCALE GENOMIC DNA]</scope>
    <source>
        <strain evidence="3 4">CBS 389.68</strain>
    </source>
</reference>
<evidence type="ECO:0000313" key="4">
    <source>
        <dbReference type="Proteomes" id="UP000298138"/>
    </source>
</evidence>
<evidence type="ECO:0000313" key="3">
    <source>
        <dbReference type="EMBL" id="TGZ82990.1"/>
    </source>
</evidence>
<evidence type="ECO:0000256" key="2">
    <source>
        <dbReference type="SAM" id="SignalP"/>
    </source>
</evidence>
<dbReference type="AlphaFoldDB" id="A0A4S2N1N3"/>
<name>A0A4S2N1N3_9PEZI</name>
<sequence>MSPHRTIATLAVLLFCTLHPVHAIPFTQFETKALNSTVLNTIIRNSTTTNVNTTSTPNLSPVSSQTQWIQLCIFFLTNYLLHLATVRSRPGDTNRAFVLDALLALLFPFSGAVRAVECILRAPIFQKNELKRIARSEAFCAVVRDETWTPRKGDKVVVVDVKQWQEHEDPSIEDPDR</sequence>
<keyword evidence="1" id="KW-0472">Membrane</keyword>
<dbReference type="EMBL" id="ML220114">
    <property type="protein sequence ID" value="TGZ82990.1"/>
    <property type="molecule type" value="Genomic_DNA"/>
</dbReference>
<protein>
    <submittedName>
        <fullName evidence="3">Uncharacterized protein</fullName>
    </submittedName>
</protein>
<feature type="chain" id="PRO_5020627744" evidence="2">
    <location>
        <begin position="24"/>
        <end position="177"/>
    </location>
</feature>
<dbReference type="InParanoid" id="A0A4S2N1N3"/>
<evidence type="ECO:0000256" key="1">
    <source>
        <dbReference type="SAM" id="Phobius"/>
    </source>
</evidence>
<accession>A0A4S2N1N3</accession>
<feature type="transmembrane region" description="Helical" evidence="1">
    <location>
        <begin position="68"/>
        <end position="85"/>
    </location>
</feature>